<dbReference type="InterPro" id="IPR004399">
    <property type="entry name" value="HMP/HMP-P_kinase_dom"/>
</dbReference>
<dbReference type="InterPro" id="IPR029056">
    <property type="entry name" value="Ribokinase-like"/>
</dbReference>
<name>S8CCU7_DACHA</name>
<dbReference type="NCBIfam" id="TIGR04306">
    <property type="entry name" value="salvage_TenA"/>
    <property type="match status" value="1"/>
</dbReference>
<dbReference type="Proteomes" id="UP000015100">
    <property type="component" value="Unassembled WGS sequence"/>
</dbReference>
<reference evidence="4" key="2">
    <citation type="submission" date="2013-04" db="EMBL/GenBank/DDBJ databases">
        <title>Genomic mechanisms accounting for the adaptation to parasitism in nematode-trapping fungi.</title>
        <authorList>
            <person name="Ahren D.G."/>
        </authorList>
    </citation>
    <scope>NUCLEOTIDE SEQUENCE [LARGE SCALE GENOMIC DNA]</scope>
    <source>
        <strain evidence="4">CBS 200.50</strain>
    </source>
</reference>
<dbReference type="GO" id="GO:0008972">
    <property type="term" value="F:phosphomethylpyrimidine kinase activity"/>
    <property type="evidence" value="ECO:0007669"/>
    <property type="project" value="InterPro"/>
</dbReference>
<dbReference type="InterPro" id="IPR013749">
    <property type="entry name" value="PM/HMP-P_kinase-1"/>
</dbReference>
<dbReference type="GO" id="GO:0005829">
    <property type="term" value="C:cytosol"/>
    <property type="evidence" value="ECO:0007669"/>
    <property type="project" value="TreeGrafter"/>
</dbReference>
<dbReference type="InterPro" id="IPR027574">
    <property type="entry name" value="Thiaminase_II"/>
</dbReference>
<dbReference type="GO" id="GO:0009228">
    <property type="term" value="P:thiamine biosynthetic process"/>
    <property type="evidence" value="ECO:0007669"/>
    <property type="project" value="InterPro"/>
</dbReference>
<dbReference type="InterPro" id="IPR004305">
    <property type="entry name" value="Thiaminase-2/PQQC"/>
</dbReference>
<organism evidence="3 4">
    <name type="scientific">Dactylellina haptotyla (strain CBS 200.50)</name>
    <name type="common">Nematode-trapping fungus</name>
    <name type="synonym">Monacrosporium haptotylum</name>
    <dbReference type="NCBI Taxonomy" id="1284197"/>
    <lineage>
        <taxon>Eukaryota</taxon>
        <taxon>Fungi</taxon>
        <taxon>Dikarya</taxon>
        <taxon>Ascomycota</taxon>
        <taxon>Pezizomycotina</taxon>
        <taxon>Orbiliomycetes</taxon>
        <taxon>Orbiliales</taxon>
        <taxon>Orbiliaceae</taxon>
        <taxon>Dactylellina</taxon>
    </lineage>
</organism>
<feature type="domain" description="Thiaminase-2/PQQC" evidence="1">
    <location>
        <begin position="339"/>
        <end position="549"/>
    </location>
</feature>
<dbReference type="Gene3D" id="3.40.1190.20">
    <property type="match status" value="1"/>
</dbReference>
<dbReference type="HOGENOM" id="CLU_020520_2_1_1"/>
<dbReference type="FunFam" id="3.40.1190.20:FF:000034">
    <property type="entry name" value="Putative hydroxymethylpyrimidine/ phosphomethylpyrimidine kinase 2"/>
    <property type="match status" value="1"/>
</dbReference>
<reference evidence="3 4" key="1">
    <citation type="journal article" date="2013" name="PLoS Genet.">
        <title>Genomic mechanisms accounting for the adaptation to parasitism in nematode-trapping fungi.</title>
        <authorList>
            <person name="Meerupati T."/>
            <person name="Andersson K.M."/>
            <person name="Friman E."/>
            <person name="Kumar D."/>
            <person name="Tunlid A."/>
            <person name="Ahren D."/>
        </authorList>
    </citation>
    <scope>NUCLEOTIDE SEQUENCE [LARGE SCALE GENOMIC DNA]</scope>
    <source>
        <strain evidence="3 4">CBS 200.50</strain>
    </source>
</reference>
<dbReference type="Pfam" id="PF03070">
    <property type="entry name" value="TENA_THI-4"/>
    <property type="match status" value="1"/>
</dbReference>
<keyword evidence="4" id="KW-1185">Reference proteome</keyword>
<dbReference type="GO" id="GO:0050334">
    <property type="term" value="F:thiaminase activity"/>
    <property type="evidence" value="ECO:0007669"/>
    <property type="project" value="InterPro"/>
</dbReference>
<dbReference type="SUPFAM" id="SSF53613">
    <property type="entry name" value="Ribokinase-like"/>
    <property type="match status" value="1"/>
</dbReference>
<comment type="caution">
    <text evidence="3">The sequence shown here is derived from an EMBL/GenBank/DDBJ whole genome shotgun (WGS) entry which is preliminary data.</text>
</comment>
<accession>S8CCU7</accession>
<evidence type="ECO:0000313" key="4">
    <source>
        <dbReference type="Proteomes" id="UP000015100"/>
    </source>
</evidence>
<dbReference type="CDD" id="cd19367">
    <property type="entry name" value="TenA_C_ScTHI20-like"/>
    <property type="match status" value="1"/>
</dbReference>
<dbReference type="PANTHER" id="PTHR20858:SF17">
    <property type="entry name" value="HYDROXYMETHYLPYRIMIDINE_PHOSPHOMETHYLPYRIMIDINE KINASE THI20-RELATED"/>
    <property type="match status" value="1"/>
</dbReference>
<evidence type="ECO:0008006" key="5">
    <source>
        <dbReference type="Google" id="ProtNLM"/>
    </source>
</evidence>
<feature type="domain" description="Pyridoxamine kinase/Phosphomethylpyrimidine kinase" evidence="2">
    <location>
        <begin position="45"/>
        <end position="317"/>
    </location>
</feature>
<proteinExistence type="predicted"/>
<dbReference type="OMA" id="FWEMFPY"/>
<dbReference type="AlphaFoldDB" id="S8CCU7"/>
<evidence type="ECO:0000313" key="3">
    <source>
        <dbReference type="EMBL" id="EPS45457.1"/>
    </source>
</evidence>
<evidence type="ECO:0000259" key="2">
    <source>
        <dbReference type="Pfam" id="PF08543"/>
    </source>
</evidence>
<dbReference type="EMBL" id="AQGS01000016">
    <property type="protein sequence ID" value="EPS45457.1"/>
    <property type="molecule type" value="Genomic_DNA"/>
</dbReference>
<dbReference type="eggNOG" id="KOG2598">
    <property type="taxonomic scope" value="Eukaryota"/>
</dbReference>
<gene>
    <name evidence="3" type="ORF">H072_642</name>
</gene>
<dbReference type="InterPro" id="IPR016084">
    <property type="entry name" value="Haem_Oase-like_multi-hlx"/>
</dbReference>
<dbReference type="GO" id="GO:0008902">
    <property type="term" value="F:hydroxymethylpyrimidine kinase activity"/>
    <property type="evidence" value="ECO:0007669"/>
    <property type="project" value="TreeGrafter"/>
</dbReference>
<evidence type="ECO:0000259" key="1">
    <source>
        <dbReference type="Pfam" id="PF03070"/>
    </source>
</evidence>
<dbReference type="PANTHER" id="PTHR20858">
    <property type="entry name" value="PHOSPHOMETHYLPYRIMIDINE KINASE"/>
    <property type="match status" value="1"/>
</dbReference>
<dbReference type="NCBIfam" id="TIGR00097">
    <property type="entry name" value="HMP-P_kinase"/>
    <property type="match status" value="1"/>
</dbReference>
<dbReference type="SUPFAM" id="SSF48613">
    <property type="entry name" value="Heme oxygenase-like"/>
    <property type="match status" value="1"/>
</dbReference>
<dbReference type="STRING" id="1284197.S8CCU7"/>
<dbReference type="Gene3D" id="1.20.910.10">
    <property type="entry name" value="Heme oxygenase-like"/>
    <property type="match status" value="1"/>
</dbReference>
<dbReference type="CDD" id="cd01169">
    <property type="entry name" value="HMPP_kinase"/>
    <property type="match status" value="1"/>
</dbReference>
<dbReference type="OrthoDB" id="10028886at2759"/>
<dbReference type="Pfam" id="PF08543">
    <property type="entry name" value="Phos_pyr_kin"/>
    <property type="match status" value="1"/>
</dbReference>
<sequence length="563" mass="61736">MLSGIPAGQVHCELAFEFNVLYRYRAPDHFPMERQPRILTIAGSDSSGGAGIEADLKVITAHRCYGMTAITGLTAQNTKGVVDIHPIPAQFLRKTIFTVVEDIGVDVVKMGMLTSSESIDVVVEAVKKYNFKQIVLDPVIISTSGSVLLPPDAISALCNNLIPLATLITPNIPEAQHLLSYYITPDSPPTFIQPPDSITSMVDVVTLAKRLYEFSSTAVLVKGGHLPFAKDGSMARRAKDKAAIMDVLVLPNGTVKIFNSPFIDNNNTHGTGCSLASAIACNLATNPLSVAVFNARNYISGAIAAAYPLGQGSGPINHVHNTYQLPYSKGRFFDYLTTHPRVAKLWDQYVNHDFVKKVANGSIEIERFGWYLRQDYLFLVHFARATSLLAYKSLSLPQISSHADNVSSLLRETGLHVQYCASLGISESDLQSTLEAPATIAYTRYVIDVGMRGDKAALVVALISCMVGYQVAARNREIEEGSVRTEDGNKFWSWVEEYAGEGYEKGVQAQKNGLEDMAMGFSVKQVEELVEIFRAVTEMERDFFTAALEAKVDESEYPKILDR</sequence>
<protein>
    <recommendedName>
        <fullName evidence="5">Pyridoxamine kinase/Phosphomethylpyrimidine kinase domain-containing protein</fullName>
    </recommendedName>
</protein>